<evidence type="ECO:0000313" key="2">
    <source>
        <dbReference type="EMBL" id="GLQ53549.1"/>
    </source>
</evidence>
<name>A0ABQ5W167_9HYPH</name>
<gene>
    <name evidence="2" type="ORF">GCM10010862_08080</name>
</gene>
<comment type="caution">
    <text evidence="2">The sequence shown here is derived from an EMBL/GenBank/DDBJ whole genome shotgun (WGS) entry which is preliminary data.</text>
</comment>
<evidence type="ECO:0000256" key="1">
    <source>
        <dbReference type="SAM" id="MobiDB-lite"/>
    </source>
</evidence>
<protein>
    <submittedName>
        <fullName evidence="2">Uncharacterized protein</fullName>
    </submittedName>
</protein>
<sequence>MKDALRITDEADARRPEQESGGEIAKDRAEAEPLEHRHGKHGCGQQHDDGDEVDLAMRGIGGMGSGFDRVRKGFWVH</sequence>
<feature type="compositionally biased region" description="Basic and acidic residues" evidence="1">
    <location>
        <begin position="1"/>
        <end position="36"/>
    </location>
</feature>
<evidence type="ECO:0000313" key="3">
    <source>
        <dbReference type="Proteomes" id="UP001156691"/>
    </source>
</evidence>
<feature type="region of interest" description="Disordered" evidence="1">
    <location>
        <begin position="1"/>
        <end position="57"/>
    </location>
</feature>
<proteinExistence type="predicted"/>
<dbReference type="EMBL" id="BSNS01000004">
    <property type="protein sequence ID" value="GLQ53549.1"/>
    <property type="molecule type" value="Genomic_DNA"/>
</dbReference>
<keyword evidence="3" id="KW-1185">Reference proteome</keyword>
<dbReference type="Proteomes" id="UP001156691">
    <property type="component" value="Unassembled WGS sequence"/>
</dbReference>
<reference evidence="3" key="1">
    <citation type="journal article" date="2019" name="Int. J. Syst. Evol. Microbiol.">
        <title>The Global Catalogue of Microorganisms (GCM) 10K type strain sequencing project: providing services to taxonomists for standard genome sequencing and annotation.</title>
        <authorList>
            <consortium name="The Broad Institute Genomics Platform"/>
            <consortium name="The Broad Institute Genome Sequencing Center for Infectious Disease"/>
            <person name="Wu L."/>
            <person name="Ma J."/>
        </authorList>
    </citation>
    <scope>NUCLEOTIDE SEQUENCE [LARGE SCALE GENOMIC DNA]</scope>
    <source>
        <strain evidence="3">NBRC 112416</strain>
    </source>
</reference>
<accession>A0ABQ5W167</accession>
<organism evidence="2 3">
    <name type="scientific">Devosia nitrariae</name>
    <dbReference type="NCBI Taxonomy" id="2071872"/>
    <lineage>
        <taxon>Bacteria</taxon>
        <taxon>Pseudomonadati</taxon>
        <taxon>Pseudomonadota</taxon>
        <taxon>Alphaproteobacteria</taxon>
        <taxon>Hyphomicrobiales</taxon>
        <taxon>Devosiaceae</taxon>
        <taxon>Devosia</taxon>
    </lineage>
</organism>